<dbReference type="PANTHER" id="PTHR34472">
    <property type="entry name" value="SULFUR CARRIER PROTEIN THIS"/>
    <property type="match status" value="1"/>
</dbReference>
<organism evidence="1 2">
    <name type="scientific">Nakamurella leprariae</name>
    <dbReference type="NCBI Taxonomy" id="2803911"/>
    <lineage>
        <taxon>Bacteria</taxon>
        <taxon>Bacillati</taxon>
        <taxon>Actinomycetota</taxon>
        <taxon>Actinomycetes</taxon>
        <taxon>Nakamurellales</taxon>
        <taxon>Nakamurellaceae</taxon>
        <taxon>Nakamurella</taxon>
    </lineage>
</organism>
<reference evidence="1" key="1">
    <citation type="submission" date="2021-01" db="EMBL/GenBank/DDBJ databases">
        <title>YIM 132084 draft genome.</title>
        <authorList>
            <person name="An D."/>
        </authorList>
    </citation>
    <scope>NUCLEOTIDE SEQUENCE</scope>
    <source>
        <strain evidence="1">YIM 132084</strain>
    </source>
</reference>
<dbReference type="AlphaFoldDB" id="A0A939C401"/>
<evidence type="ECO:0000313" key="2">
    <source>
        <dbReference type="Proteomes" id="UP000663792"/>
    </source>
</evidence>
<dbReference type="PANTHER" id="PTHR34472:SF1">
    <property type="entry name" value="SULFUR CARRIER PROTEIN THIS"/>
    <property type="match status" value="1"/>
</dbReference>
<accession>A0A939C401</accession>
<dbReference type="Pfam" id="PF02597">
    <property type="entry name" value="ThiS"/>
    <property type="match status" value="1"/>
</dbReference>
<name>A0A939C401_9ACTN</name>
<dbReference type="RefSeq" id="WP_205262551.1">
    <property type="nucleotide sequence ID" value="NZ_JAERWK010000030.1"/>
</dbReference>
<protein>
    <submittedName>
        <fullName evidence="1">Sulfur carrier protein ThiS</fullName>
    </submittedName>
</protein>
<dbReference type="InterPro" id="IPR010035">
    <property type="entry name" value="Thi_S"/>
</dbReference>
<keyword evidence="2" id="KW-1185">Reference proteome</keyword>
<evidence type="ECO:0000313" key="1">
    <source>
        <dbReference type="EMBL" id="MBM9469587.1"/>
    </source>
</evidence>
<gene>
    <name evidence="1" type="primary">thiS</name>
    <name evidence="1" type="ORF">JL106_20070</name>
</gene>
<comment type="caution">
    <text evidence="1">The sequence shown here is derived from an EMBL/GenBank/DDBJ whole genome shotgun (WGS) entry which is preliminary data.</text>
</comment>
<dbReference type="InterPro" id="IPR012675">
    <property type="entry name" value="Beta-grasp_dom_sf"/>
</dbReference>
<dbReference type="Proteomes" id="UP000663792">
    <property type="component" value="Unassembled WGS sequence"/>
</dbReference>
<dbReference type="NCBIfam" id="TIGR01683">
    <property type="entry name" value="thiS"/>
    <property type="match status" value="1"/>
</dbReference>
<proteinExistence type="predicted"/>
<dbReference type="InterPro" id="IPR003749">
    <property type="entry name" value="ThiS/MoaD-like"/>
</dbReference>
<dbReference type="InterPro" id="IPR016155">
    <property type="entry name" value="Mopterin_synth/thiamin_S_b"/>
</dbReference>
<dbReference type="Gene3D" id="3.10.20.30">
    <property type="match status" value="1"/>
</dbReference>
<sequence>MIIVAVNGETHRVTAGVTVAGLLAALQVPTEGVAVAVDAAVVPRTSWDRVVVDGDEIEVLCAVPGG</sequence>
<dbReference type="SUPFAM" id="SSF54285">
    <property type="entry name" value="MoaD/ThiS"/>
    <property type="match status" value="1"/>
</dbReference>
<dbReference type="EMBL" id="JAERWK010000030">
    <property type="protein sequence ID" value="MBM9469587.1"/>
    <property type="molecule type" value="Genomic_DNA"/>
</dbReference>